<feature type="compositionally biased region" description="Basic residues" evidence="1">
    <location>
        <begin position="1143"/>
        <end position="1152"/>
    </location>
</feature>
<feature type="region of interest" description="Disordered" evidence="1">
    <location>
        <begin position="512"/>
        <end position="583"/>
    </location>
</feature>
<feature type="compositionally biased region" description="Basic residues" evidence="1">
    <location>
        <begin position="1162"/>
        <end position="1172"/>
    </location>
</feature>
<feature type="compositionally biased region" description="Basic residues" evidence="1">
    <location>
        <begin position="559"/>
        <end position="575"/>
    </location>
</feature>
<dbReference type="PANTHER" id="PTHR46007">
    <property type="entry name" value="MEDIATOR OF RNA POLYMERASE II TRANSCRIPTION SUBUNIT 12"/>
    <property type="match status" value="1"/>
</dbReference>
<dbReference type="GO" id="GO:0016592">
    <property type="term" value="C:mediator complex"/>
    <property type="evidence" value="ECO:0007669"/>
    <property type="project" value="TreeGrafter"/>
</dbReference>
<feature type="region of interest" description="Disordered" evidence="1">
    <location>
        <begin position="768"/>
        <end position="805"/>
    </location>
</feature>
<feature type="region of interest" description="Disordered" evidence="1">
    <location>
        <begin position="1143"/>
        <end position="1179"/>
    </location>
</feature>
<feature type="compositionally biased region" description="Basic residues" evidence="1">
    <location>
        <begin position="524"/>
        <end position="535"/>
    </location>
</feature>
<feature type="region of interest" description="Disordered" evidence="1">
    <location>
        <begin position="998"/>
        <end position="1029"/>
    </location>
</feature>
<dbReference type="AlphaFoldDB" id="A0AAE1G565"/>
<evidence type="ECO:0000256" key="1">
    <source>
        <dbReference type="SAM" id="MobiDB-lite"/>
    </source>
</evidence>
<keyword evidence="3" id="KW-1185">Reference proteome</keyword>
<evidence type="ECO:0000313" key="2">
    <source>
        <dbReference type="EMBL" id="KAK3886305.1"/>
    </source>
</evidence>
<dbReference type="EMBL" id="JAWQEG010000711">
    <property type="protein sequence ID" value="KAK3886305.1"/>
    <property type="molecule type" value="Genomic_DNA"/>
</dbReference>
<feature type="compositionally biased region" description="Low complexity" evidence="1">
    <location>
        <begin position="892"/>
        <end position="905"/>
    </location>
</feature>
<proteinExistence type="predicted"/>
<feature type="region of interest" description="Disordered" evidence="1">
    <location>
        <begin position="892"/>
        <end position="911"/>
    </location>
</feature>
<dbReference type="GO" id="GO:0045944">
    <property type="term" value="P:positive regulation of transcription by RNA polymerase II"/>
    <property type="evidence" value="ECO:0007669"/>
    <property type="project" value="TreeGrafter"/>
</dbReference>
<reference evidence="2" key="1">
    <citation type="submission" date="2023-10" db="EMBL/GenBank/DDBJ databases">
        <title>Genome assemblies of two species of porcelain crab, Petrolisthes cinctipes and Petrolisthes manimaculis (Anomura: Porcellanidae).</title>
        <authorList>
            <person name="Angst P."/>
        </authorList>
    </citation>
    <scope>NUCLEOTIDE SEQUENCE</scope>
    <source>
        <strain evidence="2">PB745_01</strain>
        <tissue evidence="2">Gill</tissue>
    </source>
</reference>
<feature type="region of interest" description="Disordered" evidence="1">
    <location>
        <begin position="453"/>
        <end position="472"/>
    </location>
</feature>
<feature type="region of interest" description="Disordered" evidence="1">
    <location>
        <begin position="849"/>
        <end position="874"/>
    </location>
</feature>
<evidence type="ECO:0000313" key="3">
    <source>
        <dbReference type="Proteomes" id="UP001286313"/>
    </source>
</evidence>
<comment type="caution">
    <text evidence="2">The sequence shown here is derived from an EMBL/GenBank/DDBJ whole genome shotgun (WGS) entry which is preliminary data.</text>
</comment>
<organism evidence="2 3">
    <name type="scientific">Petrolisthes cinctipes</name>
    <name type="common">Flat porcelain crab</name>
    <dbReference type="NCBI Taxonomy" id="88211"/>
    <lineage>
        <taxon>Eukaryota</taxon>
        <taxon>Metazoa</taxon>
        <taxon>Ecdysozoa</taxon>
        <taxon>Arthropoda</taxon>
        <taxon>Crustacea</taxon>
        <taxon>Multicrustacea</taxon>
        <taxon>Malacostraca</taxon>
        <taxon>Eumalacostraca</taxon>
        <taxon>Eucarida</taxon>
        <taxon>Decapoda</taxon>
        <taxon>Pleocyemata</taxon>
        <taxon>Anomura</taxon>
        <taxon>Galatheoidea</taxon>
        <taxon>Porcellanidae</taxon>
        <taxon>Petrolisthes</taxon>
    </lineage>
</organism>
<dbReference type="PANTHER" id="PTHR46007:SF12">
    <property type="entry name" value="C2H2-TYPE DOMAIN-CONTAINING PROTEIN-RELATED"/>
    <property type="match status" value="1"/>
</dbReference>
<protein>
    <submittedName>
        <fullName evidence="2">Uncharacterized protein</fullName>
    </submittedName>
</protein>
<name>A0AAE1G565_PETCI</name>
<gene>
    <name evidence="2" type="ORF">Pcinc_009547</name>
</gene>
<dbReference type="InterPro" id="IPR051647">
    <property type="entry name" value="Mediator_comp_sub12"/>
</dbReference>
<feature type="region of interest" description="Disordered" evidence="1">
    <location>
        <begin position="407"/>
        <end position="433"/>
    </location>
</feature>
<dbReference type="GO" id="GO:0003713">
    <property type="term" value="F:transcription coactivator activity"/>
    <property type="evidence" value="ECO:0007669"/>
    <property type="project" value="TreeGrafter"/>
</dbReference>
<dbReference type="Proteomes" id="UP001286313">
    <property type="component" value="Unassembled WGS sequence"/>
</dbReference>
<sequence>MASSGVGAISVVVTTTNNNINPTVANTNPTIANTNTNPTAANTNNNPTAAQNTHTNPTAATTNTATTINTNPTAATTTTTAAVNTNPSNPTAAFTSASNPTAANNTHTNPTAINTAANTTSSASRRVSHIKLIGIGNTEGQNYCCNHWFTSSKSFHRHLAEKALSDTVHEMKLVELGMLRCTHCSMWVHVDGGVGVVVGNLLNTNPASKPTVQNASKPGTVKLVATTTPTGTLYHRVKSLQQQHHQQQQQQQQLNRNTKVIVHKSVPNTKQPYVNVGPRIVMKTIGPRKILTLDSNCTILPQSSSQTITTASGVSRGVSAAIQQQRTGNTASQNSINGGGGAGVGGFGITALSTSQKNIHHVDEKKIKVIKKITTNTKDKIKSTHSMLGLPTHTQQQQQQQQQLKKENPLGKQTLSRKNRKQVLKPNDNDGTGERFIIAEARPNCPPNINIMKTSKKRGRKPKSLLNAQQDQEERVVRVAGSVGVGVRVGGVRVGGTGVGVRVGGGVGVRVRGGGIGGGNTKTLNHRTHHRRRRRECHDSENYTPKTRRQQQHSGGSGRGKRRHWRKKKRGPGRPRKVDIEEYESTDLSDLDSLFDEAENEDLENEPILLVKQKRDTETTAAAETIAENIPTVELDLFTLPSLNEQQVSILLTEPQNPNFKVYASMDAIFVGDSALGDVTNQIGYVTDANNVVFVNPGHFLFPNVEDLENFVPSPILTMRGNNNNNNNNNNSKSNHTPVRQVWKLNTNKSSPKKDNILNTKTALGIGIKSPQRRASTKCDPSVARLNTHQQQQQQHESQTTTTPAAALTKTTTIPKLRENVSSVAKKESHPTKHLSGVVGVGGVGVGVGGVSENTTTTTTTTTTSTNSQHSVKRLRRKSKCITDIDKQQQQQQQLDQQQQQQQLLSDAASENKADIKVSKVGEDVSVKIPDESDEGISKWEGVDGEVSAASASASVKLDTDPDTKEVAEPSVAKSESLLFMEDMKGRTVNEILGIVSPRKARPRKCHDGKAPAVTPNSPPSPPSKKTPEKTLIVTRTIISEHTSSSNASPHKPKIEDDIISTSDWAIKENINDEKEEEKEGKLLKKEIITTNVNTNIITTTTDVCKKTLRSNVGLPRRQRRRRLRSKSAIIIADLKRDDKARKKIKTEHKRIKSEPPTLLSRHPRRPPRPHHPTPIDFEGFQRCSRQSGLRAKTLLRLVSLLNTKRWYHLSRLPFPIDQLCEWDDQLLDNILFA</sequence>
<feature type="compositionally biased region" description="Low complexity" evidence="1">
    <location>
        <begin position="788"/>
        <end position="805"/>
    </location>
</feature>
<feature type="compositionally biased region" description="Low complexity" evidence="1">
    <location>
        <begin position="851"/>
        <end position="868"/>
    </location>
</feature>
<feature type="region of interest" description="Disordered" evidence="1">
    <location>
        <begin position="24"/>
        <end position="111"/>
    </location>
</feature>
<feature type="compositionally biased region" description="Basic residues" evidence="1">
    <location>
        <begin position="454"/>
        <end position="463"/>
    </location>
</feature>
<accession>A0AAE1G565</accession>